<sequence>MKNKLISFLKRNKITEPNQVDRLLISTFIFMNKIKVKNNTFILEYIISAEETYENQLLNELLHIVKNELEHFGFEELIKLFEFVISPSDRIVNGAVYTPRKIREFITKSSFDHLNIKTNFSIADISCGCGGFLFTACNLIKILTNKNYFYIFKNNIYGVDIKEYSVIRTKILLTLLAISNGEDRKKFTFNIYSGDSLSFDWKHHIKSFTGFDSIIGNPPYVCSRNLSIATKNLLKDWSVCSSGNPDLYIPFFQIGLEHLSKDGVLGYITMNSFFKSLNGRALREYLHKNNIHLKIIDFGSEQIFESKNTYTCICFLSKTKLGSIDYIHSNSKIITSNNLLFEKISYERLDHKKGWNLRRNKIMDKIESTGKPFGEIYKTRHGLATLKNSIYIFRPTHHDEKFYYTITDDNKTHKIEKKICRDVINSNKLSSNYSLAELTEKIIFPYNDEENPQIIPENEMIKYFPFTYSYLSSKKDILSLRDKGNNKDYPSWYAFGRTQSLQKIKNKLFLPKISKSSPYSIISTDENLKFYNGIAIVEHSLNELLFIQKIINSRLFWYYITNTSKPYSSDYFSLNGNYINNFGVYQFPVDEINYIISENDKNKLDSFIENKYGVKVPQN</sequence>
<name>A0A433ZWP8_MORMO</name>
<comment type="caution">
    <text evidence="7">The sequence shown here is derived from an EMBL/GenBank/DDBJ whole genome shotgun (WGS) entry which is preliminary data.</text>
</comment>
<dbReference type="GO" id="GO:0006304">
    <property type="term" value="P:DNA modification"/>
    <property type="evidence" value="ECO:0007669"/>
    <property type="project" value="InterPro"/>
</dbReference>
<dbReference type="InterPro" id="IPR002052">
    <property type="entry name" value="DNA_methylase_N6_adenine_CS"/>
</dbReference>
<dbReference type="AlphaFoldDB" id="A0A433ZWP8"/>
<evidence type="ECO:0000256" key="2">
    <source>
        <dbReference type="ARBA" id="ARBA00022603"/>
    </source>
</evidence>
<dbReference type="InterPro" id="IPR050953">
    <property type="entry name" value="N4_N6_ade-DNA_methylase"/>
</dbReference>
<dbReference type="Proteomes" id="UP000286908">
    <property type="component" value="Unassembled WGS sequence"/>
</dbReference>
<keyword evidence="3" id="KW-0808">Transferase</keyword>
<dbReference type="InterPro" id="IPR029063">
    <property type="entry name" value="SAM-dependent_MTases_sf"/>
</dbReference>
<dbReference type="SUPFAM" id="SSF53335">
    <property type="entry name" value="S-adenosyl-L-methionine-dependent methyltransferases"/>
    <property type="match status" value="1"/>
</dbReference>
<proteinExistence type="predicted"/>
<evidence type="ECO:0000256" key="5">
    <source>
        <dbReference type="ARBA" id="ARBA00047942"/>
    </source>
</evidence>
<gene>
    <name evidence="7" type="ORF">CKG00_09305</name>
</gene>
<dbReference type="EMBL" id="NRQY01000001">
    <property type="protein sequence ID" value="RUT66560.1"/>
    <property type="molecule type" value="Genomic_DNA"/>
</dbReference>
<accession>A0A433ZWP8</accession>
<reference evidence="7 8" key="1">
    <citation type="submission" date="2017-08" db="EMBL/GenBank/DDBJ databases">
        <title>Draft genome sequence of pheromone producing symbiont Morganella morganii, of the female New Zealand grass grub Costelytra giveni.</title>
        <authorList>
            <person name="Laugraud A."/>
            <person name="Young S.D."/>
            <person name="Hurst M.H."/>
        </authorList>
    </citation>
    <scope>NUCLEOTIDE SEQUENCE [LARGE SCALE GENOMIC DNA]</scope>
    <source>
        <strain evidence="7 8">MMsCG</strain>
    </source>
</reference>
<dbReference type="GO" id="GO:0009007">
    <property type="term" value="F:site-specific DNA-methyltransferase (adenine-specific) activity"/>
    <property type="evidence" value="ECO:0007669"/>
    <property type="project" value="UniProtKB-EC"/>
</dbReference>
<dbReference type="Gene3D" id="3.40.50.150">
    <property type="entry name" value="Vaccinia Virus protein VP39"/>
    <property type="match status" value="1"/>
</dbReference>
<dbReference type="OrthoDB" id="9782445at2"/>
<protein>
    <recommendedName>
        <fullName evidence="1">site-specific DNA-methyltransferase (adenine-specific)</fullName>
        <ecNumber evidence="1">2.1.1.72</ecNumber>
    </recommendedName>
</protein>
<organism evidence="7 8">
    <name type="scientific">Morganella morganii</name>
    <name type="common">Proteus morganii</name>
    <dbReference type="NCBI Taxonomy" id="582"/>
    <lineage>
        <taxon>Bacteria</taxon>
        <taxon>Pseudomonadati</taxon>
        <taxon>Pseudomonadota</taxon>
        <taxon>Gammaproteobacteria</taxon>
        <taxon>Enterobacterales</taxon>
        <taxon>Morganellaceae</taxon>
        <taxon>Morganella</taxon>
    </lineage>
</organism>
<evidence type="ECO:0000256" key="3">
    <source>
        <dbReference type="ARBA" id="ARBA00022679"/>
    </source>
</evidence>
<evidence type="ECO:0000256" key="1">
    <source>
        <dbReference type="ARBA" id="ARBA00011900"/>
    </source>
</evidence>
<dbReference type="GO" id="GO:0032259">
    <property type="term" value="P:methylation"/>
    <property type="evidence" value="ECO:0007669"/>
    <property type="project" value="UniProtKB-KW"/>
</dbReference>
<keyword evidence="4" id="KW-0949">S-adenosyl-L-methionine</keyword>
<keyword evidence="2 7" id="KW-0489">Methyltransferase</keyword>
<dbReference type="PANTHER" id="PTHR33841:SF1">
    <property type="entry name" value="DNA METHYLTRANSFERASE A"/>
    <property type="match status" value="1"/>
</dbReference>
<dbReference type="InterPro" id="IPR011639">
    <property type="entry name" value="MethylTrfase_TaqI-like_dom"/>
</dbReference>
<evidence type="ECO:0000256" key="4">
    <source>
        <dbReference type="ARBA" id="ARBA00022691"/>
    </source>
</evidence>
<evidence type="ECO:0000313" key="7">
    <source>
        <dbReference type="EMBL" id="RUT66560.1"/>
    </source>
</evidence>
<dbReference type="EC" id="2.1.1.72" evidence="1"/>
<evidence type="ECO:0000259" key="6">
    <source>
        <dbReference type="Pfam" id="PF07669"/>
    </source>
</evidence>
<evidence type="ECO:0000313" key="8">
    <source>
        <dbReference type="Proteomes" id="UP000286908"/>
    </source>
</evidence>
<dbReference type="PROSITE" id="PS00092">
    <property type="entry name" value="N6_MTASE"/>
    <property type="match status" value="1"/>
</dbReference>
<comment type="catalytic activity">
    <reaction evidence="5">
        <text>a 2'-deoxyadenosine in DNA + S-adenosyl-L-methionine = an N(6)-methyl-2'-deoxyadenosine in DNA + S-adenosyl-L-homocysteine + H(+)</text>
        <dbReference type="Rhea" id="RHEA:15197"/>
        <dbReference type="Rhea" id="RHEA-COMP:12418"/>
        <dbReference type="Rhea" id="RHEA-COMP:12419"/>
        <dbReference type="ChEBI" id="CHEBI:15378"/>
        <dbReference type="ChEBI" id="CHEBI:57856"/>
        <dbReference type="ChEBI" id="CHEBI:59789"/>
        <dbReference type="ChEBI" id="CHEBI:90615"/>
        <dbReference type="ChEBI" id="CHEBI:90616"/>
        <dbReference type="EC" id="2.1.1.72"/>
    </reaction>
</comment>
<dbReference type="PANTHER" id="PTHR33841">
    <property type="entry name" value="DNA METHYLTRANSFERASE YEEA-RELATED"/>
    <property type="match status" value="1"/>
</dbReference>
<dbReference type="Pfam" id="PF07669">
    <property type="entry name" value="Eco57I"/>
    <property type="match status" value="1"/>
</dbReference>
<feature type="domain" description="Type II methyltransferase M.TaqI-like" evidence="6">
    <location>
        <begin position="154"/>
        <end position="304"/>
    </location>
</feature>
<dbReference type="PRINTS" id="PR00507">
    <property type="entry name" value="N12N6MTFRASE"/>
</dbReference>
<dbReference type="GO" id="GO:0003676">
    <property type="term" value="F:nucleic acid binding"/>
    <property type="evidence" value="ECO:0007669"/>
    <property type="project" value="InterPro"/>
</dbReference>